<evidence type="ECO:0000313" key="7">
    <source>
        <dbReference type="EMBL" id="SLN27519.1"/>
    </source>
</evidence>
<evidence type="ECO:0000313" key="8">
    <source>
        <dbReference type="Proteomes" id="UP000193200"/>
    </source>
</evidence>
<keyword evidence="3 5" id="KW-1133">Transmembrane helix</keyword>
<feature type="transmembrane region" description="Helical" evidence="5">
    <location>
        <begin position="286"/>
        <end position="310"/>
    </location>
</feature>
<comment type="subcellular location">
    <subcellularLocation>
        <location evidence="1">Membrane</location>
        <topology evidence="1">Multi-pass membrane protein</topology>
    </subcellularLocation>
</comment>
<dbReference type="AlphaFoldDB" id="A0A1Y5RWZ5"/>
<gene>
    <name evidence="7" type="ORF">OCH7691_00897</name>
</gene>
<dbReference type="Pfam" id="PF01740">
    <property type="entry name" value="STAS"/>
    <property type="match status" value="1"/>
</dbReference>
<sequence>MSGPSRQSADRSGLSRITRHVPVLAWLGTYRRADLPGDLIAGTVVAIMLVPQGMAYALLAGMPPEVGLYASIAPPLIYALFGSSRTLAVGPVAIASLMTATAIAGLGGAAAALPGPVLALLLAAMSGTILLAMGLFRLGFLTNFLSHPVISGFTSAAAIIIIVSQLKQLLGLDVPKSHGFVDGLLGTAAHLDSVNATTAAIGVGAILILLFARRRLVSLLAGLGLPHAVAAAIGKGGPIIAALAGLGAVVAFDLDRNAGVRVVGAIPAGLPDFTMPALDPVLIRELLPAALLIALIGFLESVSVARALAAKRRQKIDPDQELLGLGMANLGAAFSGGYPVAGGFGRSVVNFSAGANTPLASIVTAVLVALVVGFFTPVLHRLPIAVLAAIIVVAVASLIDVRSLLRAWRYNRADAAGLAVTFAAVLAAGIEIGIAAGIALSLALYLWRTSRPHMAVVGRLGDSEHFRNVLRHPVRLYPGVQFVRVDESLYFANTAYLEDRLLAAAVEDPEIEHLVLICSAVNFIDGSALESLEQLVHQLREMGVTLHLAEVKGPVMDRLERGRFVADMAPGRIFLSTHDAAVALAGGERRPDARGLTGK</sequence>
<evidence type="ECO:0000256" key="3">
    <source>
        <dbReference type="ARBA" id="ARBA00022989"/>
    </source>
</evidence>
<dbReference type="InterPro" id="IPR018045">
    <property type="entry name" value="S04_transporter_CS"/>
</dbReference>
<dbReference type="InterPro" id="IPR002645">
    <property type="entry name" value="STAS_dom"/>
</dbReference>
<accession>A0A1Y5RWZ5</accession>
<feature type="transmembrane region" description="Helical" evidence="5">
    <location>
        <begin position="224"/>
        <end position="252"/>
    </location>
</feature>
<feature type="transmembrane region" description="Helical" evidence="5">
    <location>
        <begin position="194"/>
        <end position="212"/>
    </location>
</feature>
<dbReference type="GO" id="GO:0008271">
    <property type="term" value="F:secondary active sulfate transmembrane transporter activity"/>
    <property type="evidence" value="ECO:0007669"/>
    <property type="project" value="InterPro"/>
</dbReference>
<feature type="transmembrane region" description="Helical" evidence="5">
    <location>
        <begin position="353"/>
        <end position="375"/>
    </location>
</feature>
<feature type="transmembrane region" description="Helical" evidence="5">
    <location>
        <begin position="148"/>
        <end position="166"/>
    </location>
</feature>
<keyword evidence="2 5" id="KW-0812">Transmembrane</keyword>
<protein>
    <submittedName>
        <fullName evidence="7">Putative sulfate transporter/MT1781</fullName>
    </submittedName>
</protein>
<keyword evidence="4 5" id="KW-0472">Membrane</keyword>
<dbReference type="InterPro" id="IPR011547">
    <property type="entry name" value="SLC26A/SulP_dom"/>
</dbReference>
<dbReference type="Gene3D" id="3.30.750.24">
    <property type="entry name" value="STAS domain"/>
    <property type="match status" value="1"/>
</dbReference>
<dbReference type="InParanoid" id="A0A1Y5RWZ5"/>
<dbReference type="NCBIfam" id="TIGR00815">
    <property type="entry name" value="sulP"/>
    <property type="match status" value="1"/>
</dbReference>
<dbReference type="EMBL" id="FWFR01000001">
    <property type="protein sequence ID" value="SLN27519.1"/>
    <property type="molecule type" value="Genomic_DNA"/>
</dbReference>
<dbReference type="SUPFAM" id="SSF52091">
    <property type="entry name" value="SpoIIaa-like"/>
    <property type="match status" value="1"/>
</dbReference>
<feature type="domain" description="STAS" evidence="6">
    <location>
        <begin position="470"/>
        <end position="584"/>
    </location>
</feature>
<dbReference type="RefSeq" id="WP_085882180.1">
    <property type="nucleotide sequence ID" value="NZ_FWFR01000001.1"/>
</dbReference>
<feature type="transmembrane region" description="Helical" evidence="5">
    <location>
        <begin position="117"/>
        <end position="136"/>
    </location>
</feature>
<feature type="transmembrane region" description="Helical" evidence="5">
    <location>
        <begin position="419"/>
        <end position="447"/>
    </location>
</feature>
<feature type="transmembrane region" description="Helical" evidence="5">
    <location>
        <begin position="39"/>
        <end position="60"/>
    </location>
</feature>
<dbReference type="PANTHER" id="PTHR11814">
    <property type="entry name" value="SULFATE TRANSPORTER"/>
    <property type="match status" value="1"/>
</dbReference>
<keyword evidence="8" id="KW-1185">Reference proteome</keyword>
<evidence type="ECO:0000256" key="1">
    <source>
        <dbReference type="ARBA" id="ARBA00004141"/>
    </source>
</evidence>
<dbReference type="OrthoDB" id="9769739at2"/>
<dbReference type="PROSITE" id="PS01130">
    <property type="entry name" value="SLC26A"/>
    <property type="match status" value="1"/>
</dbReference>
<proteinExistence type="predicted"/>
<dbReference type="InterPro" id="IPR036513">
    <property type="entry name" value="STAS_dom_sf"/>
</dbReference>
<dbReference type="Proteomes" id="UP000193200">
    <property type="component" value="Unassembled WGS sequence"/>
</dbReference>
<feature type="transmembrane region" description="Helical" evidence="5">
    <location>
        <begin position="322"/>
        <end position="341"/>
    </location>
</feature>
<feature type="transmembrane region" description="Helical" evidence="5">
    <location>
        <begin position="88"/>
        <end position="111"/>
    </location>
</feature>
<evidence type="ECO:0000256" key="2">
    <source>
        <dbReference type="ARBA" id="ARBA00022692"/>
    </source>
</evidence>
<evidence type="ECO:0000259" key="6">
    <source>
        <dbReference type="PROSITE" id="PS50801"/>
    </source>
</evidence>
<dbReference type="InterPro" id="IPR001902">
    <property type="entry name" value="SLC26A/SulP_fam"/>
</dbReference>
<evidence type="ECO:0000256" key="5">
    <source>
        <dbReference type="SAM" id="Phobius"/>
    </source>
</evidence>
<feature type="transmembrane region" description="Helical" evidence="5">
    <location>
        <begin position="382"/>
        <end position="399"/>
    </location>
</feature>
<dbReference type="Pfam" id="PF00916">
    <property type="entry name" value="Sulfate_transp"/>
    <property type="match status" value="1"/>
</dbReference>
<feature type="transmembrane region" description="Helical" evidence="5">
    <location>
        <begin position="66"/>
        <end position="81"/>
    </location>
</feature>
<dbReference type="CDD" id="cd07042">
    <property type="entry name" value="STAS_SulP_like_sulfate_transporter"/>
    <property type="match status" value="1"/>
</dbReference>
<name>A0A1Y5RWZ5_9PROT</name>
<reference evidence="7 8" key="1">
    <citation type="submission" date="2017-03" db="EMBL/GenBank/DDBJ databases">
        <authorList>
            <person name="Afonso C.L."/>
            <person name="Miller P.J."/>
            <person name="Scott M.A."/>
            <person name="Spackman E."/>
            <person name="Goraichik I."/>
            <person name="Dimitrov K.M."/>
            <person name="Suarez D.L."/>
            <person name="Swayne D.E."/>
        </authorList>
    </citation>
    <scope>NUCLEOTIDE SEQUENCE [LARGE SCALE GENOMIC DNA]</scope>
    <source>
        <strain evidence="7 8">CECT 7691</strain>
    </source>
</reference>
<dbReference type="GO" id="GO:0016020">
    <property type="term" value="C:membrane"/>
    <property type="evidence" value="ECO:0007669"/>
    <property type="project" value="UniProtKB-SubCell"/>
</dbReference>
<dbReference type="PROSITE" id="PS50801">
    <property type="entry name" value="STAS"/>
    <property type="match status" value="1"/>
</dbReference>
<organism evidence="7 8">
    <name type="scientific">Oceanibacterium hippocampi</name>
    <dbReference type="NCBI Taxonomy" id="745714"/>
    <lineage>
        <taxon>Bacteria</taxon>
        <taxon>Pseudomonadati</taxon>
        <taxon>Pseudomonadota</taxon>
        <taxon>Alphaproteobacteria</taxon>
        <taxon>Sneathiellales</taxon>
        <taxon>Sneathiellaceae</taxon>
        <taxon>Oceanibacterium</taxon>
    </lineage>
</organism>
<evidence type="ECO:0000256" key="4">
    <source>
        <dbReference type="ARBA" id="ARBA00023136"/>
    </source>
</evidence>